<dbReference type="OrthoDB" id="9792240at2"/>
<evidence type="ECO:0000259" key="2">
    <source>
        <dbReference type="Pfam" id="PF13581"/>
    </source>
</evidence>
<gene>
    <name evidence="3" type="ORF">MAA8898_01548</name>
</gene>
<evidence type="ECO:0000256" key="1">
    <source>
        <dbReference type="ARBA" id="ARBA00022527"/>
    </source>
</evidence>
<sequence>MRAERLDDGTFLVACEIDSTQEDVSATLVGIRDLLADEAVLPPPECSWELVVAEVLNNIVEHAYQDRAGGEIRLRLKFQPDRLTVSFTDFGLPMPDGTLPDGERASLDVAQEDLPEGGFGWFLIRSLSERLEYRHDGASNQLTLTLPLHGACGG</sequence>
<keyword evidence="4" id="KW-1185">Reference proteome</keyword>
<dbReference type="AlphaFoldDB" id="A0A238K637"/>
<dbReference type="CDD" id="cd16936">
    <property type="entry name" value="HATPase_RsbW-like"/>
    <property type="match status" value="1"/>
</dbReference>
<keyword evidence="1" id="KW-0723">Serine/threonine-protein kinase</keyword>
<keyword evidence="3" id="KW-0418">Kinase</keyword>
<organism evidence="3 4">
    <name type="scientific">Maliponia aquimaris</name>
    <dbReference type="NCBI Taxonomy" id="1673631"/>
    <lineage>
        <taxon>Bacteria</taxon>
        <taxon>Pseudomonadati</taxon>
        <taxon>Pseudomonadota</taxon>
        <taxon>Alphaproteobacteria</taxon>
        <taxon>Rhodobacterales</taxon>
        <taxon>Paracoccaceae</taxon>
        <taxon>Maliponia</taxon>
    </lineage>
</organism>
<dbReference type="RefSeq" id="WP_094020379.1">
    <property type="nucleotide sequence ID" value="NZ_FXYF01000003.1"/>
</dbReference>
<dbReference type="InterPro" id="IPR003594">
    <property type="entry name" value="HATPase_dom"/>
</dbReference>
<reference evidence="3 4" key="1">
    <citation type="submission" date="2017-05" db="EMBL/GenBank/DDBJ databases">
        <authorList>
            <person name="Song R."/>
            <person name="Chenine A.L."/>
            <person name="Ruprecht R.M."/>
        </authorList>
    </citation>
    <scope>NUCLEOTIDE SEQUENCE [LARGE SCALE GENOMIC DNA]</scope>
    <source>
        <strain evidence="3 4">CECT 8898</strain>
    </source>
</reference>
<evidence type="ECO:0000313" key="4">
    <source>
        <dbReference type="Proteomes" id="UP000207598"/>
    </source>
</evidence>
<dbReference type="SUPFAM" id="SSF55874">
    <property type="entry name" value="ATPase domain of HSP90 chaperone/DNA topoisomerase II/histidine kinase"/>
    <property type="match status" value="1"/>
</dbReference>
<proteinExistence type="predicted"/>
<dbReference type="PANTHER" id="PTHR35526">
    <property type="entry name" value="ANTI-SIGMA-F FACTOR RSBW-RELATED"/>
    <property type="match status" value="1"/>
</dbReference>
<dbReference type="EMBL" id="FXYF01000003">
    <property type="protein sequence ID" value="SMX38370.1"/>
    <property type="molecule type" value="Genomic_DNA"/>
</dbReference>
<accession>A0A238K637</accession>
<dbReference type="GO" id="GO:0004674">
    <property type="term" value="F:protein serine/threonine kinase activity"/>
    <property type="evidence" value="ECO:0007669"/>
    <property type="project" value="UniProtKB-KW"/>
</dbReference>
<dbReference type="InterPro" id="IPR050267">
    <property type="entry name" value="Anti-sigma-factor_SerPK"/>
</dbReference>
<dbReference type="Proteomes" id="UP000207598">
    <property type="component" value="Unassembled WGS sequence"/>
</dbReference>
<keyword evidence="3" id="KW-0808">Transferase</keyword>
<dbReference type="PANTHER" id="PTHR35526:SF3">
    <property type="entry name" value="ANTI-SIGMA-F FACTOR RSBW"/>
    <property type="match status" value="1"/>
</dbReference>
<name>A0A238K637_9RHOB</name>
<dbReference type="Pfam" id="PF13581">
    <property type="entry name" value="HATPase_c_2"/>
    <property type="match status" value="1"/>
</dbReference>
<dbReference type="InterPro" id="IPR036890">
    <property type="entry name" value="HATPase_C_sf"/>
</dbReference>
<dbReference type="Gene3D" id="3.30.565.10">
    <property type="entry name" value="Histidine kinase-like ATPase, C-terminal domain"/>
    <property type="match status" value="1"/>
</dbReference>
<protein>
    <submittedName>
        <fullName evidence="3">Serine-protein kinase RsbW</fullName>
    </submittedName>
</protein>
<feature type="domain" description="Histidine kinase/HSP90-like ATPase" evidence="2">
    <location>
        <begin position="19"/>
        <end position="145"/>
    </location>
</feature>
<evidence type="ECO:0000313" key="3">
    <source>
        <dbReference type="EMBL" id="SMX38370.1"/>
    </source>
</evidence>